<evidence type="ECO:0000313" key="2">
    <source>
        <dbReference type="EMBL" id="KFG30131.1"/>
    </source>
</evidence>
<evidence type="ECO:0000313" key="3">
    <source>
        <dbReference type="Proteomes" id="UP000028828"/>
    </source>
</evidence>
<feature type="region of interest" description="Disordered" evidence="1">
    <location>
        <begin position="417"/>
        <end position="497"/>
    </location>
</feature>
<name>A0A086JDB3_TOXGO</name>
<dbReference type="AlphaFoldDB" id="A0A086JDB3"/>
<dbReference type="EMBL" id="AEYI02002096">
    <property type="protein sequence ID" value="KFG30131.1"/>
    <property type="molecule type" value="Genomic_DNA"/>
</dbReference>
<feature type="region of interest" description="Disordered" evidence="1">
    <location>
        <begin position="1"/>
        <end position="23"/>
    </location>
</feature>
<protein>
    <submittedName>
        <fullName evidence="2">Nse4</fullName>
    </submittedName>
</protein>
<dbReference type="VEuPathDB" id="ToxoDB:TGP89_298050"/>
<evidence type="ECO:0000256" key="1">
    <source>
        <dbReference type="SAM" id="MobiDB-lite"/>
    </source>
</evidence>
<accession>A0A086JDB3</accession>
<feature type="compositionally biased region" description="Polar residues" evidence="1">
    <location>
        <begin position="236"/>
        <end position="246"/>
    </location>
</feature>
<sequence length="497" mass="54855">MHAHHSYEMKREREAENPQDGRQVDLVNDQQPALQSRMLSTVANELIQAAEEIQTPSSIARISQFMNIDGHLLQWAPSKDMQALTSICKTGNSIAGLLLAHTIHLNKEKEERQLCVLLEKWKTCRPHCDRTARNGQGLSFANLSRMCRLSIDPCHSLNYGNCVFSATLQGGCSDKAPNTRRLGNRQRIGGVAESTGGTAIRASPKDGETTAETVEIKNVISRTLLALYSRDKRLSGQRSQESNKLASPSVRGHSDGECDAAKQTQTAQRWRDDSNECGWVDLWQLVIDPRGVEGFNRTCLHIFALTILIYENKVCIKEYGKHSSGIPSYAVRIVDEDEVKGSGSSFSALETSGSDVALASHSQCDDPGTRMPFERTRQAILSPWNYGVYQNLCRAMQLTPDAEPMVDTKAVLAQIGGSPRRLQEERTQSNLPPEIGGSSLCLNRPDDQNISSDKCATKRARWRELHSADADTGRSSSDVPDSDVETGNLMKKSRTGS</sequence>
<reference evidence="2 3" key="1">
    <citation type="submission" date="2014-03" db="EMBL/GenBank/DDBJ databases">
        <authorList>
            <person name="Sibley D."/>
            <person name="Venepally P."/>
            <person name="Karamycheva S."/>
            <person name="Hadjithomas M."/>
            <person name="Khan A."/>
            <person name="Brunk B."/>
            <person name="Roos D."/>
            <person name="Caler E."/>
            <person name="Lorenzi H."/>
        </authorList>
    </citation>
    <scope>NUCLEOTIDE SEQUENCE [LARGE SCALE GENOMIC DNA]</scope>
    <source>
        <strain evidence="3">p89</strain>
    </source>
</reference>
<feature type="region of interest" description="Disordered" evidence="1">
    <location>
        <begin position="235"/>
        <end position="267"/>
    </location>
</feature>
<comment type="caution">
    <text evidence="2">The sequence shown here is derived from an EMBL/GenBank/DDBJ whole genome shotgun (WGS) entry which is preliminary data.</text>
</comment>
<proteinExistence type="predicted"/>
<dbReference type="Proteomes" id="UP000028828">
    <property type="component" value="Unassembled WGS sequence"/>
</dbReference>
<feature type="compositionally biased region" description="Basic and acidic residues" evidence="1">
    <location>
        <begin position="1"/>
        <end position="16"/>
    </location>
</feature>
<dbReference type="OrthoDB" id="332865at2759"/>
<feature type="compositionally biased region" description="Basic and acidic residues" evidence="1">
    <location>
        <begin position="462"/>
        <end position="472"/>
    </location>
</feature>
<gene>
    <name evidence="2" type="ORF">TGP89_298050</name>
</gene>
<organism evidence="2 3">
    <name type="scientific">Toxoplasma gondii p89</name>
    <dbReference type="NCBI Taxonomy" id="943119"/>
    <lineage>
        <taxon>Eukaryota</taxon>
        <taxon>Sar</taxon>
        <taxon>Alveolata</taxon>
        <taxon>Apicomplexa</taxon>
        <taxon>Conoidasida</taxon>
        <taxon>Coccidia</taxon>
        <taxon>Eucoccidiorida</taxon>
        <taxon>Eimeriorina</taxon>
        <taxon>Sarcocystidae</taxon>
        <taxon>Toxoplasma</taxon>
    </lineage>
</organism>